<keyword evidence="3" id="KW-1185">Reference proteome</keyword>
<feature type="compositionally biased region" description="Basic and acidic residues" evidence="1">
    <location>
        <begin position="30"/>
        <end position="46"/>
    </location>
</feature>
<feature type="region of interest" description="Disordered" evidence="1">
    <location>
        <begin position="100"/>
        <end position="119"/>
    </location>
</feature>
<dbReference type="Proteomes" id="UP000308652">
    <property type="component" value="Unassembled WGS sequence"/>
</dbReference>
<protein>
    <submittedName>
        <fullName evidence="2">Uncharacterized protein</fullName>
    </submittedName>
</protein>
<reference evidence="2 3" key="1">
    <citation type="journal article" date="2019" name="Nat. Ecol. Evol.">
        <title>Megaphylogeny resolves global patterns of mushroom evolution.</title>
        <authorList>
            <person name="Varga T."/>
            <person name="Krizsan K."/>
            <person name="Foldi C."/>
            <person name="Dima B."/>
            <person name="Sanchez-Garcia M."/>
            <person name="Sanchez-Ramirez S."/>
            <person name="Szollosi G.J."/>
            <person name="Szarkandi J.G."/>
            <person name="Papp V."/>
            <person name="Albert L."/>
            <person name="Andreopoulos W."/>
            <person name="Angelini C."/>
            <person name="Antonin V."/>
            <person name="Barry K.W."/>
            <person name="Bougher N.L."/>
            <person name="Buchanan P."/>
            <person name="Buyck B."/>
            <person name="Bense V."/>
            <person name="Catcheside P."/>
            <person name="Chovatia M."/>
            <person name="Cooper J."/>
            <person name="Damon W."/>
            <person name="Desjardin D."/>
            <person name="Finy P."/>
            <person name="Geml J."/>
            <person name="Haridas S."/>
            <person name="Hughes K."/>
            <person name="Justo A."/>
            <person name="Karasinski D."/>
            <person name="Kautmanova I."/>
            <person name="Kiss B."/>
            <person name="Kocsube S."/>
            <person name="Kotiranta H."/>
            <person name="LaButti K.M."/>
            <person name="Lechner B.E."/>
            <person name="Liimatainen K."/>
            <person name="Lipzen A."/>
            <person name="Lukacs Z."/>
            <person name="Mihaltcheva S."/>
            <person name="Morgado L.N."/>
            <person name="Niskanen T."/>
            <person name="Noordeloos M.E."/>
            <person name="Ohm R.A."/>
            <person name="Ortiz-Santana B."/>
            <person name="Ovrebo C."/>
            <person name="Racz N."/>
            <person name="Riley R."/>
            <person name="Savchenko A."/>
            <person name="Shiryaev A."/>
            <person name="Soop K."/>
            <person name="Spirin V."/>
            <person name="Szebenyi C."/>
            <person name="Tomsovsky M."/>
            <person name="Tulloss R.E."/>
            <person name="Uehling J."/>
            <person name="Grigoriev I.V."/>
            <person name="Vagvolgyi C."/>
            <person name="Papp T."/>
            <person name="Martin F.M."/>
            <person name="Miettinen O."/>
            <person name="Hibbett D.S."/>
            <person name="Nagy L.G."/>
        </authorList>
    </citation>
    <scope>NUCLEOTIDE SEQUENCE [LARGE SCALE GENOMIC DNA]</scope>
    <source>
        <strain evidence="2 3">CBS 166.37</strain>
    </source>
</reference>
<feature type="region of interest" description="Disordered" evidence="1">
    <location>
        <begin position="30"/>
        <end position="66"/>
    </location>
</feature>
<evidence type="ECO:0000313" key="2">
    <source>
        <dbReference type="EMBL" id="TFK36474.1"/>
    </source>
</evidence>
<dbReference type="EMBL" id="ML213614">
    <property type="protein sequence ID" value="TFK36474.1"/>
    <property type="molecule type" value="Genomic_DNA"/>
</dbReference>
<accession>A0A5C3LTN0</accession>
<evidence type="ECO:0000313" key="3">
    <source>
        <dbReference type="Proteomes" id="UP000308652"/>
    </source>
</evidence>
<dbReference type="AlphaFoldDB" id="A0A5C3LTN0"/>
<proteinExistence type="predicted"/>
<sequence length="541" mass="61838">MNWEGAGELMNYNMNYEMKLLVRALEEKYENKEKKKGEKKNSEKNIDTAQGPYKPVGTNQRSKNPESSMIAISAVDRHVWATATLLQKDDKISRIRRHRGNPLPMRSAKGGRISRSHRHGISGERTETVALEVEVIPGDEKRLIAVPHNHNHHQLQKQEDNGNHKYDGRKMQMTAYNAMLGSPSWWNIITREGRYRERLQRRAMIPELRRVPLQIAGLDAVSLAWGVRMPVVRGGSVALRLLVVVMLKMGQDSCPSLHRPRTDPPCYPLVCRKPESRESEFSSFVREKSRQEEWDQSRRGYEAKVKKEGVFIFHHGKNLPGGRHTREKTRRDDTMFLKHCRTPMNAPKVQGRYTSGSQASPNHKITIGVDPCRMKALEVLNTLMEHYHPFDHRSARSYICNAAHDYFGRKSPIVRTELAPTGGDVEDQYAHAIKKRAKELRSRREGFSKKGYSVTPALVHDAVQYQNVYLEKATRRRRRYTNGLCYGEHGTREHTGEECATAADPTQLSLNGGGEAGWHKKLCRLTTGVKIVALSSSLHFW</sequence>
<organism evidence="2 3">
    <name type="scientific">Crucibulum laeve</name>
    <dbReference type="NCBI Taxonomy" id="68775"/>
    <lineage>
        <taxon>Eukaryota</taxon>
        <taxon>Fungi</taxon>
        <taxon>Dikarya</taxon>
        <taxon>Basidiomycota</taxon>
        <taxon>Agaricomycotina</taxon>
        <taxon>Agaricomycetes</taxon>
        <taxon>Agaricomycetidae</taxon>
        <taxon>Agaricales</taxon>
        <taxon>Agaricineae</taxon>
        <taxon>Nidulariaceae</taxon>
        <taxon>Crucibulum</taxon>
    </lineage>
</organism>
<evidence type="ECO:0000256" key="1">
    <source>
        <dbReference type="SAM" id="MobiDB-lite"/>
    </source>
</evidence>
<name>A0A5C3LTN0_9AGAR</name>
<gene>
    <name evidence="2" type="ORF">BDQ12DRAFT_667882</name>
</gene>
<feature type="compositionally biased region" description="Polar residues" evidence="1">
    <location>
        <begin position="57"/>
        <end position="66"/>
    </location>
</feature>